<dbReference type="OrthoDB" id="1123391at2"/>
<evidence type="ECO:0000313" key="1">
    <source>
        <dbReference type="EMBL" id="KRG29721.1"/>
    </source>
</evidence>
<accession>A0A0Q9ZBY8</accession>
<dbReference type="Proteomes" id="UP000051643">
    <property type="component" value="Unassembled WGS sequence"/>
</dbReference>
<dbReference type="RefSeq" id="WP_057481080.1">
    <property type="nucleotide sequence ID" value="NZ_BMWR01000009.1"/>
</dbReference>
<proteinExistence type="predicted"/>
<protein>
    <submittedName>
        <fullName evidence="1">Uncharacterized protein</fullName>
    </submittedName>
</protein>
<comment type="caution">
    <text evidence="1">The sequence shown here is derived from an EMBL/GenBank/DDBJ whole genome shotgun (WGS) entry which is preliminary data.</text>
</comment>
<keyword evidence="2" id="KW-1185">Reference proteome</keyword>
<dbReference type="STRING" id="270918.APR42_14870"/>
<name>A0A0Q9ZBY8_9FLAO</name>
<sequence length="235" mass="28071">MLEKYTSLIDDRNRSIWEEVDKNLNIEFDSSFEPNYGINTTEDSITIYIDEKNINSAPFTHELLHAYLRSKDLNVAKDLNLIIDNYDNEDLNIIFNKELVDHIGNCLEHIIILPLFINLGFKNHEFLTDHNQKKSSNQKIELIENNFKINGIYTYEGIEHYVANYIAIKSCNNKLHNYEKFHRRLIKIDKSLYRILSEFWNDWETYDISDPDDNYEEILDLFINDMQDWVKTKSF</sequence>
<evidence type="ECO:0000313" key="2">
    <source>
        <dbReference type="Proteomes" id="UP000051643"/>
    </source>
</evidence>
<dbReference type="AlphaFoldDB" id="A0A0Q9ZBY8"/>
<dbReference type="EMBL" id="LKTP01000004">
    <property type="protein sequence ID" value="KRG29721.1"/>
    <property type="molecule type" value="Genomic_DNA"/>
</dbReference>
<gene>
    <name evidence="1" type="ORF">APR42_14870</name>
</gene>
<reference evidence="1" key="1">
    <citation type="submission" date="2015-10" db="EMBL/GenBank/DDBJ databases">
        <title>Draft genome sequence of Salegentibacter mishustinae KCTC 12263.</title>
        <authorList>
            <person name="Lin W."/>
            <person name="Zheng Q."/>
        </authorList>
    </citation>
    <scope>NUCLEOTIDE SEQUENCE [LARGE SCALE GENOMIC DNA]</scope>
    <source>
        <strain evidence="1">KCTC 12263</strain>
    </source>
</reference>
<organism evidence="1 2">
    <name type="scientific">Salegentibacter mishustinae</name>
    <dbReference type="NCBI Taxonomy" id="270918"/>
    <lineage>
        <taxon>Bacteria</taxon>
        <taxon>Pseudomonadati</taxon>
        <taxon>Bacteroidota</taxon>
        <taxon>Flavobacteriia</taxon>
        <taxon>Flavobacteriales</taxon>
        <taxon>Flavobacteriaceae</taxon>
        <taxon>Salegentibacter</taxon>
    </lineage>
</organism>